<dbReference type="HOGENOM" id="CLU_2116721_0_0_9"/>
<reference evidence="1 2" key="1">
    <citation type="submission" date="2013-01" db="EMBL/GenBank/DDBJ databases">
        <title>The Genome Sequence of Clostridium clostridioforme 90A8.</title>
        <authorList>
            <consortium name="The Broad Institute Genome Sequencing Platform"/>
            <person name="Earl A."/>
            <person name="Ward D."/>
            <person name="Feldgarden M."/>
            <person name="Gevers D."/>
            <person name="Courvalin P."/>
            <person name="Lambert T."/>
            <person name="Walker B."/>
            <person name="Young S.K."/>
            <person name="Zeng Q."/>
            <person name="Gargeya S."/>
            <person name="Fitzgerald M."/>
            <person name="Haas B."/>
            <person name="Abouelleil A."/>
            <person name="Alvarado L."/>
            <person name="Arachchi H.M."/>
            <person name="Berlin A.M."/>
            <person name="Chapman S.B."/>
            <person name="Dewar J."/>
            <person name="Goldberg J."/>
            <person name="Griggs A."/>
            <person name="Gujja S."/>
            <person name="Hansen M."/>
            <person name="Howarth C."/>
            <person name="Imamovic A."/>
            <person name="Larimer J."/>
            <person name="McCowan C."/>
            <person name="Murphy C."/>
            <person name="Neiman D."/>
            <person name="Pearson M."/>
            <person name="Priest M."/>
            <person name="Roberts A."/>
            <person name="Saif S."/>
            <person name="Shea T."/>
            <person name="Sisk P."/>
            <person name="Sykes S."/>
            <person name="Wortman J."/>
            <person name="Nusbaum C."/>
            <person name="Birren B."/>
        </authorList>
    </citation>
    <scope>NUCLEOTIDE SEQUENCE [LARGE SCALE GENOMIC DNA]</scope>
    <source>
        <strain evidence="1 2">90A8</strain>
    </source>
</reference>
<name>A0A0E2HDE2_9FIRM</name>
<comment type="caution">
    <text evidence="1">The sequence shown here is derived from an EMBL/GenBank/DDBJ whole genome shotgun (WGS) entry which is preliminary data.</text>
</comment>
<accession>A0A0E2HDE2</accession>
<dbReference type="PATRIC" id="fig|999408.3.peg.1407"/>
<proteinExistence type="predicted"/>
<sequence>MFKIYLSRTVSPGVGISLPATIEEMREAYSLLNGTDIVPLETATAYVESSIPNLRQYLYEVPVTEKRLEELNYLAYRVKWMDSQDEAVFGTVIEMMKPETLQDWTYVNTLDTKS</sequence>
<dbReference type="RefSeq" id="WP_002595284.1">
    <property type="nucleotide sequence ID" value="NZ_KB851009.1"/>
</dbReference>
<dbReference type="EMBL" id="AGYR01000011">
    <property type="protein sequence ID" value="ENZ18272.1"/>
    <property type="molecule type" value="Genomic_DNA"/>
</dbReference>
<protein>
    <submittedName>
        <fullName evidence="1">Uncharacterized protein</fullName>
    </submittedName>
</protein>
<evidence type="ECO:0000313" key="1">
    <source>
        <dbReference type="EMBL" id="ENZ18272.1"/>
    </source>
</evidence>
<organism evidence="1 2">
    <name type="scientific">[Clostridium] clostridioforme 90A8</name>
    <dbReference type="NCBI Taxonomy" id="999408"/>
    <lineage>
        <taxon>Bacteria</taxon>
        <taxon>Bacillati</taxon>
        <taxon>Bacillota</taxon>
        <taxon>Clostridia</taxon>
        <taxon>Lachnospirales</taxon>
        <taxon>Lachnospiraceae</taxon>
        <taxon>Enterocloster</taxon>
    </lineage>
</organism>
<dbReference type="AlphaFoldDB" id="A0A0E2HDE2"/>
<dbReference type="Proteomes" id="UP000013085">
    <property type="component" value="Unassembled WGS sequence"/>
</dbReference>
<evidence type="ECO:0000313" key="2">
    <source>
        <dbReference type="Proteomes" id="UP000013085"/>
    </source>
</evidence>
<gene>
    <name evidence="1" type="ORF">HMPREF1090_01315</name>
</gene>